<dbReference type="OrthoDB" id="390341at2"/>
<sequence>MEIKVTKYKQSVLKILIVSIILFVISIIATSVLFAIDIRHIRSWTTGIIALLLVLSIMLFVAVLCGSIFLIKNRKIDDIERLKVKKALDFGLFYFKVSLNIDKSIDNKIKEENAKNKK</sequence>
<feature type="transmembrane region" description="Helical" evidence="1">
    <location>
        <begin position="48"/>
        <end position="71"/>
    </location>
</feature>
<protein>
    <submittedName>
        <fullName evidence="2">Uncharacterized protein</fullName>
    </submittedName>
</protein>
<accession>A0A4P7AHN2</accession>
<evidence type="ECO:0000313" key="3">
    <source>
        <dbReference type="Proteomes" id="UP000294309"/>
    </source>
</evidence>
<keyword evidence="3" id="KW-1185">Reference proteome</keyword>
<evidence type="ECO:0000256" key="1">
    <source>
        <dbReference type="SAM" id="Phobius"/>
    </source>
</evidence>
<proteinExistence type="predicted"/>
<keyword evidence="1" id="KW-1133">Transmembrane helix</keyword>
<evidence type="ECO:0000313" key="2">
    <source>
        <dbReference type="EMBL" id="QBQ07727.1"/>
    </source>
</evidence>
<dbReference type="Proteomes" id="UP000294309">
    <property type="component" value="Chromosome"/>
</dbReference>
<keyword evidence="1" id="KW-0472">Membrane</keyword>
<dbReference type="EMBL" id="CP038013">
    <property type="protein sequence ID" value="QBQ07727.1"/>
    <property type="molecule type" value="Genomic_DNA"/>
</dbReference>
<dbReference type="RefSeq" id="WP_134297516.1">
    <property type="nucleotide sequence ID" value="NZ_CP038013.1"/>
</dbReference>
<gene>
    <name evidence="2" type="ORF">SGLAD_v1c05280</name>
</gene>
<dbReference type="AlphaFoldDB" id="A0A4P7AHN2"/>
<keyword evidence="1" id="KW-0812">Transmembrane</keyword>
<reference evidence="2 3" key="1">
    <citation type="submission" date="2019-03" db="EMBL/GenBank/DDBJ databases">
        <title>Complete genome sequence of Spiroplasma gladiatoris TG-1 (DSM 22552).</title>
        <authorList>
            <person name="Lin Y.-C."/>
            <person name="Chou L."/>
            <person name="Kuo C.-H."/>
        </authorList>
    </citation>
    <scope>NUCLEOTIDE SEQUENCE [LARGE SCALE GENOMIC DNA]</scope>
    <source>
        <strain evidence="2 3">TG-1</strain>
    </source>
</reference>
<name>A0A4P7AHN2_9MOLU</name>
<dbReference type="KEGG" id="sgq:SGLAD_v1c05280"/>
<organism evidence="2 3">
    <name type="scientific">Spiroplasma gladiatoris</name>
    <dbReference type="NCBI Taxonomy" id="2143"/>
    <lineage>
        <taxon>Bacteria</taxon>
        <taxon>Bacillati</taxon>
        <taxon>Mycoplasmatota</taxon>
        <taxon>Mollicutes</taxon>
        <taxon>Entomoplasmatales</taxon>
        <taxon>Spiroplasmataceae</taxon>
        <taxon>Spiroplasma</taxon>
    </lineage>
</organism>
<feature type="transmembrane region" description="Helical" evidence="1">
    <location>
        <begin position="12"/>
        <end position="36"/>
    </location>
</feature>